<feature type="domain" description="DUF3885" evidence="1">
    <location>
        <begin position="9"/>
        <end position="205"/>
    </location>
</feature>
<keyword evidence="3" id="KW-1185">Reference proteome</keyword>
<dbReference type="AlphaFoldDB" id="A0A4R0NIK3"/>
<dbReference type="EMBL" id="SJSM01000001">
    <property type="protein sequence ID" value="TCC99192.1"/>
    <property type="molecule type" value="Genomic_DNA"/>
</dbReference>
<accession>A0A4R0NIK3</accession>
<dbReference type="Pfam" id="PF13021">
    <property type="entry name" value="DUF3885"/>
    <property type="match status" value="1"/>
</dbReference>
<dbReference type="Proteomes" id="UP000291117">
    <property type="component" value="Unassembled WGS sequence"/>
</dbReference>
<proteinExistence type="predicted"/>
<protein>
    <submittedName>
        <fullName evidence="2">DUF3885 domain-containing protein</fullName>
    </submittedName>
</protein>
<organism evidence="2 3">
    <name type="scientific">Pedobacter hiemivivus</name>
    <dbReference type="NCBI Taxonomy" id="2530454"/>
    <lineage>
        <taxon>Bacteria</taxon>
        <taxon>Pseudomonadati</taxon>
        <taxon>Bacteroidota</taxon>
        <taxon>Sphingobacteriia</taxon>
        <taxon>Sphingobacteriales</taxon>
        <taxon>Sphingobacteriaceae</taxon>
        <taxon>Pedobacter</taxon>
    </lineage>
</organism>
<gene>
    <name evidence="2" type="ORF">EZ444_00480</name>
</gene>
<evidence type="ECO:0000313" key="2">
    <source>
        <dbReference type="EMBL" id="TCC99192.1"/>
    </source>
</evidence>
<sequence length="216" mass="25557">MHPLKKEVSDFMSAHFNNSKIRSPLFFNSRYGLRFDLQCGEIGTDEYFHTAVLGAQQLFEEAFSEKDSVMLYLVDFKWKRRKLRFSNYCFKQIERLTEDEIEYHIVRGLYESENNLDIRNVALIKVLRNSINHIGVFTAIANKDFSRQPGLDKYGFLGSKEVYFINLDKQIIFHMYDDRGLDIIASNIEVLKSVYFKFNHLLLEVNRNEIDKNFSH</sequence>
<name>A0A4R0NIK3_9SPHI</name>
<evidence type="ECO:0000259" key="1">
    <source>
        <dbReference type="Pfam" id="PF13021"/>
    </source>
</evidence>
<evidence type="ECO:0000313" key="3">
    <source>
        <dbReference type="Proteomes" id="UP000291117"/>
    </source>
</evidence>
<reference evidence="2 3" key="1">
    <citation type="submission" date="2019-02" db="EMBL/GenBank/DDBJ databases">
        <title>Pedobacter sp. RP-3-8 sp. nov., isolated from Arctic soil.</title>
        <authorList>
            <person name="Dahal R.H."/>
        </authorList>
    </citation>
    <scope>NUCLEOTIDE SEQUENCE [LARGE SCALE GENOMIC DNA]</scope>
    <source>
        <strain evidence="2 3">RP-3-8</strain>
    </source>
</reference>
<dbReference type="RefSeq" id="WP_131606159.1">
    <property type="nucleotide sequence ID" value="NZ_SJSM01000001.1"/>
</dbReference>
<dbReference type="OrthoDB" id="72213at2"/>
<comment type="caution">
    <text evidence="2">The sequence shown here is derived from an EMBL/GenBank/DDBJ whole genome shotgun (WGS) entry which is preliminary data.</text>
</comment>
<dbReference type="InterPro" id="IPR024976">
    <property type="entry name" value="DUF3885"/>
</dbReference>